<dbReference type="InterPro" id="IPR050266">
    <property type="entry name" value="AB_hydrolase_sf"/>
</dbReference>
<dbReference type="AlphaFoldDB" id="A0A9D1HA74"/>
<dbReference type="PRINTS" id="PR00111">
    <property type="entry name" value="ABHYDROLASE"/>
</dbReference>
<organism evidence="2 3">
    <name type="scientific">Candidatus Merdimorpha stercoravium</name>
    <dbReference type="NCBI Taxonomy" id="2840863"/>
    <lineage>
        <taxon>Bacteria</taxon>
        <taxon>Pseudomonadati</taxon>
        <taxon>Bacteroidota</taxon>
        <taxon>Flavobacteriia</taxon>
        <taxon>Flavobacteriales</taxon>
        <taxon>Candidatus Merdimorpha</taxon>
    </lineage>
</organism>
<feature type="domain" description="AB hydrolase-1" evidence="1">
    <location>
        <begin position="184"/>
        <end position="237"/>
    </location>
</feature>
<accession>A0A9D1HA74</accession>
<reference evidence="2" key="1">
    <citation type="submission" date="2020-10" db="EMBL/GenBank/DDBJ databases">
        <authorList>
            <person name="Gilroy R."/>
        </authorList>
    </citation>
    <scope>NUCLEOTIDE SEQUENCE</scope>
    <source>
        <strain evidence="2">1383</strain>
    </source>
</reference>
<protein>
    <submittedName>
        <fullName evidence="2">Alpha/beta hydrolase</fullName>
    </submittedName>
</protein>
<dbReference type="SUPFAM" id="SSF53474">
    <property type="entry name" value="alpha/beta-Hydrolases"/>
    <property type="match status" value="1"/>
</dbReference>
<feature type="domain" description="AB hydrolase-1" evidence="1">
    <location>
        <begin position="21"/>
        <end position="137"/>
    </location>
</feature>
<dbReference type="InterPro" id="IPR000073">
    <property type="entry name" value="AB_hydrolase_1"/>
</dbReference>
<name>A0A9D1HA74_9FLAO</name>
<keyword evidence="2" id="KW-0378">Hydrolase</keyword>
<proteinExistence type="predicted"/>
<evidence type="ECO:0000313" key="2">
    <source>
        <dbReference type="EMBL" id="HIT97839.1"/>
    </source>
</evidence>
<dbReference type="Proteomes" id="UP000824161">
    <property type="component" value="Unassembled WGS sequence"/>
</dbReference>
<gene>
    <name evidence="2" type="ORF">IAC44_03275</name>
</gene>
<dbReference type="GO" id="GO:0016787">
    <property type="term" value="F:hydrolase activity"/>
    <property type="evidence" value="ECO:0007669"/>
    <property type="project" value="UniProtKB-KW"/>
</dbReference>
<dbReference type="Pfam" id="PF00561">
    <property type="entry name" value="Abhydrolase_1"/>
    <property type="match status" value="2"/>
</dbReference>
<dbReference type="EMBL" id="DVLY01000076">
    <property type="protein sequence ID" value="HIT97839.1"/>
    <property type="molecule type" value="Genomic_DNA"/>
</dbReference>
<dbReference type="PANTHER" id="PTHR43798">
    <property type="entry name" value="MONOACYLGLYCEROL LIPASE"/>
    <property type="match status" value="1"/>
</dbReference>
<comment type="caution">
    <text evidence="2">The sequence shown here is derived from an EMBL/GenBank/DDBJ whole genome shotgun (WGS) entry which is preliminary data.</text>
</comment>
<dbReference type="InterPro" id="IPR029058">
    <property type="entry name" value="AB_hydrolase_fold"/>
</dbReference>
<dbReference type="Gene3D" id="3.40.50.1820">
    <property type="entry name" value="alpha/beta hydrolase"/>
    <property type="match status" value="1"/>
</dbReference>
<sequence length="256" mass="28865">MNYPIRQEGRFSYIEAGEGTPVVLLHGLMGSLSNFDTVVEGLRKNGYRALIPSLPLYTISLLKASVKGLSSYLHQFIKHKQLSDFYLLGNSLGGHISLVFTKRHPEQVKGMILTGSSGLYENAGSSYPKRGSRDYIEEKTREVFYNPATATPELVDEVFDIVNNRVKILHTLSISKSAIRHNMEKDLPKIATPALLIWGRNDVVTPPEVAEQFHQLLPHSELSWIDKCGHAPMMEHPIIFNRILMEWLGRQEGRGK</sequence>
<evidence type="ECO:0000313" key="3">
    <source>
        <dbReference type="Proteomes" id="UP000824161"/>
    </source>
</evidence>
<reference evidence="2" key="2">
    <citation type="journal article" date="2021" name="PeerJ">
        <title>Extensive microbial diversity within the chicken gut microbiome revealed by metagenomics and culture.</title>
        <authorList>
            <person name="Gilroy R."/>
            <person name="Ravi A."/>
            <person name="Getino M."/>
            <person name="Pursley I."/>
            <person name="Horton D.L."/>
            <person name="Alikhan N.F."/>
            <person name="Baker D."/>
            <person name="Gharbi K."/>
            <person name="Hall N."/>
            <person name="Watson M."/>
            <person name="Adriaenssens E.M."/>
            <person name="Foster-Nyarko E."/>
            <person name="Jarju S."/>
            <person name="Secka A."/>
            <person name="Antonio M."/>
            <person name="Oren A."/>
            <person name="Chaudhuri R.R."/>
            <person name="La Ragione R."/>
            <person name="Hildebrand F."/>
            <person name="Pallen M.J."/>
        </authorList>
    </citation>
    <scope>NUCLEOTIDE SEQUENCE</scope>
    <source>
        <strain evidence="2">1383</strain>
    </source>
</reference>
<evidence type="ECO:0000259" key="1">
    <source>
        <dbReference type="Pfam" id="PF00561"/>
    </source>
</evidence>